<name>A0ABD0M7Q4_9CAEN</name>
<dbReference type="SUPFAM" id="SSF63748">
    <property type="entry name" value="Tudor/PWWP/MBT"/>
    <property type="match status" value="1"/>
</dbReference>
<dbReference type="InterPro" id="IPR035437">
    <property type="entry name" value="SNase_OB-fold_sf"/>
</dbReference>
<evidence type="ECO:0000259" key="3">
    <source>
        <dbReference type="PROSITE" id="PS50102"/>
    </source>
</evidence>
<dbReference type="SMART" id="SM00333">
    <property type="entry name" value="TUDOR"/>
    <property type="match status" value="1"/>
</dbReference>
<proteinExistence type="predicted"/>
<dbReference type="InterPro" id="IPR050621">
    <property type="entry name" value="Tudor_domain_containing"/>
</dbReference>
<sequence>MKRAITTYDVFVGTFDGDLANDVVERKVSKMFIKFGETKGLFVKENNQGKFVVVKYLCDQDAEKAVADCNGALLDGVPVKCYRMEKRNKPGGPGGGAGLGSKDSQQKKVFQKNPDIVPSVEPRASSSPGPEGESVMITHIETPTLVWAQLVSDATIEEQMTITQKLAEKCPVAPKAQGRTDPTKIYGAQFSEDGLWYRCQVRMAFNPDRVKVQYIDFGNSEEVNPKDLVELPEELTMPKPFAMKIMFHNVRYIHSKEKEATAFLKEVTEGNYVTVTPTFRLPDGSGQFAHLSIGGLNLNQELVERGFATQKQPKQPSQGPGDGFGRPSSMGGDSSGYGPGLGMGGSGVMGGGGDATFRQVPSQHNFNFLKIICLFGSMQLLMTIVLEEYYIHQNKRRRGGGIWEEQVTGGESEDLALKLSGQVLKLLPLRRGSGQKSFLGRKHARSIQVAGTW</sequence>
<dbReference type="InterPro" id="IPR035979">
    <property type="entry name" value="RBD_domain_sf"/>
</dbReference>
<evidence type="ECO:0000259" key="4">
    <source>
        <dbReference type="PROSITE" id="PS50304"/>
    </source>
</evidence>
<dbReference type="Gene3D" id="2.40.50.90">
    <property type="match status" value="1"/>
</dbReference>
<comment type="caution">
    <text evidence="5">The sequence shown here is derived from an EMBL/GenBank/DDBJ whole genome shotgun (WGS) entry which is preliminary data.</text>
</comment>
<dbReference type="FunFam" id="2.30.30.140:FF:000018">
    <property type="entry name" value="Serine/threonine-protein kinase 31"/>
    <property type="match status" value="1"/>
</dbReference>
<reference evidence="5 6" key="1">
    <citation type="journal article" date="2023" name="Sci. Data">
        <title>Genome assembly of the Korean intertidal mud-creeper Batillaria attramentaria.</title>
        <authorList>
            <person name="Patra A.K."/>
            <person name="Ho P.T."/>
            <person name="Jun S."/>
            <person name="Lee S.J."/>
            <person name="Kim Y."/>
            <person name="Won Y.J."/>
        </authorList>
    </citation>
    <scope>NUCLEOTIDE SEQUENCE [LARGE SCALE GENOMIC DNA]</scope>
    <source>
        <strain evidence="5">Wonlab-2016</strain>
    </source>
</reference>
<dbReference type="SUPFAM" id="SSF54928">
    <property type="entry name" value="RNA-binding domain, RBD"/>
    <property type="match status" value="1"/>
</dbReference>
<keyword evidence="1" id="KW-0694">RNA-binding</keyword>
<feature type="domain" description="Tudor" evidence="4">
    <location>
        <begin position="163"/>
        <end position="238"/>
    </location>
</feature>
<keyword evidence="6" id="KW-1185">Reference proteome</keyword>
<evidence type="ECO:0000313" key="5">
    <source>
        <dbReference type="EMBL" id="KAK7507562.1"/>
    </source>
</evidence>
<accession>A0ABD0M7Q4</accession>
<feature type="domain" description="RRM" evidence="3">
    <location>
        <begin position="8"/>
        <end position="86"/>
    </location>
</feature>
<dbReference type="GO" id="GO:0003723">
    <property type="term" value="F:RNA binding"/>
    <property type="evidence" value="ECO:0007669"/>
    <property type="project" value="UniProtKB-UniRule"/>
</dbReference>
<protein>
    <submittedName>
        <fullName evidence="5">Uncharacterized protein</fullName>
    </submittedName>
</protein>
<dbReference type="InterPro" id="IPR000504">
    <property type="entry name" value="RRM_dom"/>
</dbReference>
<evidence type="ECO:0000313" key="6">
    <source>
        <dbReference type="Proteomes" id="UP001519460"/>
    </source>
</evidence>
<dbReference type="PROSITE" id="PS50304">
    <property type="entry name" value="TUDOR"/>
    <property type="match status" value="1"/>
</dbReference>
<feature type="region of interest" description="Disordered" evidence="2">
    <location>
        <begin position="308"/>
        <end position="345"/>
    </location>
</feature>
<feature type="compositionally biased region" description="Low complexity" evidence="2">
    <location>
        <begin position="310"/>
        <end position="319"/>
    </location>
</feature>
<dbReference type="InterPro" id="IPR012677">
    <property type="entry name" value="Nucleotide-bd_a/b_plait_sf"/>
</dbReference>
<dbReference type="PROSITE" id="PS50102">
    <property type="entry name" value="RRM"/>
    <property type="match status" value="1"/>
</dbReference>
<dbReference type="InterPro" id="IPR002999">
    <property type="entry name" value="Tudor"/>
</dbReference>
<dbReference type="EMBL" id="JACVVK020000004">
    <property type="protein sequence ID" value="KAK7507562.1"/>
    <property type="molecule type" value="Genomic_DNA"/>
</dbReference>
<organism evidence="5 6">
    <name type="scientific">Batillaria attramentaria</name>
    <dbReference type="NCBI Taxonomy" id="370345"/>
    <lineage>
        <taxon>Eukaryota</taxon>
        <taxon>Metazoa</taxon>
        <taxon>Spiralia</taxon>
        <taxon>Lophotrochozoa</taxon>
        <taxon>Mollusca</taxon>
        <taxon>Gastropoda</taxon>
        <taxon>Caenogastropoda</taxon>
        <taxon>Sorbeoconcha</taxon>
        <taxon>Cerithioidea</taxon>
        <taxon>Batillariidae</taxon>
        <taxon>Batillaria</taxon>
    </lineage>
</organism>
<feature type="region of interest" description="Disordered" evidence="2">
    <location>
        <begin position="85"/>
        <end position="134"/>
    </location>
</feature>
<dbReference type="Pfam" id="PF00567">
    <property type="entry name" value="TUDOR"/>
    <property type="match status" value="1"/>
</dbReference>
<feature type="compositionally biased region" description="Gly residues" evidence="2">
    <location>
        <begin position="333"/>
        <end position="345"/>
    </location>
</feature>
<evidence type="ECO:0000256" key="2">
    <source>
        <dbReference type="SAM" id="MobiDB-lite"/>
    </source>
</evidence>
<dbReference type="PANTHER" id="PTHR22948">
    <property type="entry name" value="TUDOR DOMAIN CONTAINING PROTEIN"/>
    <property type="match status" value="1"/>
</dbReference>
<gene>
    <name evidence="5" type="ORF">BaRGS_00001497</name>
</gene>
<dbReference type="Proteomes" id="UP001519460">
    <property type="component" value="Unassembled WGS sequence"/>
</dbReference>
<dbReference type="Pfam" id="PF00076">
    <property type="entry name" value="RRM_1"/>
    <property type="match status" value="1"/>
</dbReference>
<dbReference type="Gene3D" id="3.30.70.330">
    <property type="match status" value="1"/>
</dbReference>
<dbReference type="PANTHER" id="PTHR22948:SF73">
    <property type="entry name" value="SERINE_THREONINE-PROTEIN KINASE 31"/>
    <property type="match status" value="1"/>
</dbReference>
<dbReference type="Gene3D" id="2.30.30.140">
    <property type="match status" value="1"/>
</dbReference>
<evidence type="ECO:0000256" key="1">
    <source>
        <dbReference type="PROSITE-ProRule" id="PRU00176"/>
    </source>
</evidence>
<dbReference type="AlphaFoldDB" id="A0ABD0M7Q4"/>